<sequence length="75" mass="8784">MPQDYGLEYLAVEVTQDAIDERRALIETPREDAFRWVPDEFAVLAFEFYIHLGSPTIEFVSRLKFEAGTRQFLVE</sequence>
<evidence type="ECO:0000313" key="1">
    <source>
        <dbReference type="EMBL" id="KAK6992329.1"/>
    </source>
</evidence>
<name>A0AAV9ZTP5_9AGAR</name>
<protein>
    <submittedName>
        <fullName evidence="1">Uncharacterized protein</fullName>
    </submittedName>
</protein>
<dbReference type="EMBL" id="JAWWNJ010000111">
    <property type="protein sequence ID" value="KAK6992329.1"/>
    <property type="molecule type" value="Genomic_DNA"/>
</dbReference>
<reference evidence="1 2" key="1">
    <citation type="journal article" date="2024" name="J Genomics">
        <title>Draft genome sequencing and assembly of Favolaschia claudopus CIRM-BRFM 2984 isolated from oak limbs.</title>
        <authorList>
            <person name="Navarro D."/>
            <person name="Drula E."/>
            <person name="Chaduli D."/>
            <person name="Cazenave R."/>
            <person name="Ahrendt S."/>
            <person name="Wang J."/>
            <person name="Lipzen A."/>
            <person name="Daum C."/>
            <person name="Barry K."/>
            <person name="Grigoriev I.V."/>
            <person name="Favel A."/>
            <person name="Rosso M.N."/>
            <person name="Martin F."/>
        </authorList>
    </citation>
    <scope>NUCLEOTIDE SEQUENCE [LARGE SCALE GENOMIC DNA]</scope>
    <source>
        <strain evidence="1 2">CIRM-BRFM 2984</strain>
    </source>
</reference>
<organism evidence="1 2">
    <name type="scientific">Favolaschia claudopus</name>
    <dbReference type="NCBI Taxonomy" id="2862362"/>
    <lineage>
        <taxon>Eukaryota</taxon>
        <taxon>Fungi</taxon>
        <taxon>Dikarya</taxon>
        <taxon>Basidiomycota</taxon>
        <taxon>Agaricomycotina</taxon>
        <taxon>Agaricomycetes</taxon>
        <taxon>Agaricomycetidae</taxon>
        <taxon>Agaricales</taxon>
        <taxon>Marasmiineae</taxon>
        <taxon>Mycenaceae</taxon>
        <taxon>Favolaschia</taxon>
    </lineage>
</organism>
<evidence type="ECO:0000313" key="2">
    <source>
        <dbReference type="Proteomes" id="UP001362999"/>
    </source>
</evidence>
<proteinExistence type="predicted"/>
<dbReference type="Proteomes" id="UP001362999">
    <property type="component" value="Unassembled WGS sequence"/>
</dbReference>
<keyword evidence="2" id="KW-1185">Reference proteome</keyword>
<gene>
    <name evidence="1" type="ORF">R3P38DRAFT_3226174</name>
</gene>
<comment type="caution">
    <text evidence="1">The sequence shown here is derived from an EMBL/GenBank/DDBJ whole genome shotgun (WGS) entry which is preliminary data.</text>
</comment>
<dbReference type="AlphaFoldDB" id="A0AAV9ZTP5"/>
<accession>A0AAV9ZTP5</accession>